<accession>D5BFY9</accession>
<evidence type="ECO:0000313" key="2">
    <source>
        <dbReference type="EMBL" id="ADF53102.1"/>
    </source>
</evidence>
<dbReference type="InterPro" id="IPR009003">
    <property type="entry name" value="Peptidase_S1_PA"/>
</dbReference>
<proteinExistence type="predicted"/>
<dbReference type="STRING" id="655815.ZPR_2782"/>
<keyword evidence="3" id="KW-1185">Reference proteome</keyword>
<dbReference type="eggNOG" id="COG0265">
    <property type="taxonomic scope" value="Bacteria"/>
</dbReference>
<name>D5BFY9_ZUNPS</name>
<organism evidence="2 3">
    <name type="scientific">Zunongwangia profunda (strain DSM 18752 / CCTCC AB 206139 / SM-A87)</name>
    <name type="common">Wangia profunda</name>
    <dbReference type="NCBI Taxonomy" id="655815"/>
    <lineage>
        <taxon>Bacteria</taxon>
        <taxon>Pseudomonadati</taxon>
        <taxon>Bacteroidota</taxon>
        <taxon>Flavobacteriia</taxon>
        <taxon>Flavobacteriales</taxon>
        <taxon>Flavobacteriaceae</taxon>
        <taxon>Zunongwangia</taxon>
    </lineage>
</organism>
<evidence type="ECO:0000313" key="3">
    <source>
        <dbReference type="Proteomes" id="UP000001654"/>
    </source>
</evidence>
<feature type="domain" description="ABC-three component systems C-terminal" evidence="1">
    <location>
        <begin position="199"/>
        <end position="416"/>
    </location>
</feature>
<dbReference type="InterPro" id="IPR046916">
    <property type="entry name" value="ABC-3C_CTD4"/>
</dbReference>
<dbReference type="HOGENOM" id="CLU_640687_0_0_10"/>
<dbReference type="KEGG" id="zpr:ZPR_2782"/>
<dbReference type="EMBL" id="CP001650">
    <property type="protein sequence ID" value="ADF53102.1"/>
    <property type="molecule type" value="Genomic_DNA"/>
</dbReference>
<evidence type="ECO:0000259" key="1">
    <source>
        <dbReference type="Pfam" id="PF20280"/>
    </source>
</evidence>
<dbReference type="OrthoDB" id="623545at2"/>
<dbReference type="PROSITE" id="PS51257">
    <property type="entry name" value="PROKAR_LIPOPROTEIN"/>
    <property type="match status" value="1"/>
</dbReference>
<dbReference type="Proteomes" id="UP000001654">
    <property type="component" value="Chromosome"/>
</dbReference>
<sequence>MTIDDAREYTVIVNGGSGCFFQPADLEATYILTAKHNITNAGNRITNLMHFQYQNGQWEILTIPFQNLNLGANYFPHPNKDIAIIKVPRMEGLDALYKLTDLDGNPEGFWLLGYPETRRNGSPTNKIKWFRPDIGVGILGTTENARREAHIPGNPDLGEVRGHSGGCILKDAGNKLYLAGIQNSMAQAVGEQLGRIEFTPVEIFNEIIEEHPNELSLLFPSYLSSFDFLRGEAFDLKAGLSQDNINFTRGYLRHKCKEVIDNEFTPIGIRNFFQTRLLIDQDKGEELETKNIWILWLEFLTILNIVKGQAHTTDNLSNIFDQYRLLFSDTNGDWCHEIPKLIYSDYKGLKKGGLVIVGVEKPPEDETYIIDGSIPIISQVRNSQDRNLLKIDDGYGFPFDEFKFIHIDFFKRESIIKRHHEYAAIDNDQTLLNKLKQIYAEVFTD</sequence>
<reference evidence="2 3" key="1">
    <citation type="journal article" date="2010" name="BMC Genomics">
        <title>The complete genome of Zunongwangia profunda SM-A87 reveals its adaptation to the deep-sea environment and ecological role in sedimentary organic nitrogen degradation.</title>
        <authorList>
            <person name="Qin Q.L."/>
            <person name="Zhang X.Y."/>
            <person name="Wang X.M."/>
            <person name="Liu G.M."/>
            <person name="Chen X.L."/>
            <person name="Xie B.B."/>
            <person name="Dang H.Y."/>
            <person name="Zhou B.C."/>
            <person name="Yu J."/>
            <person name="Zhang Y.Z."/>
        </authorList>
    </citation>
    <scope>NUCLEOTIDE SEQUENCE [LARGE SCALE GENOMIC DNA]</scope>
    <source>
        <strain evidence="3">DSM 18752 / CCTCC AB 206139 / SM-A87</strain>
    </source>
</reference>
<dbReference type="RefSeq" id="WP_013072199.1">
    <property type="nucleotide sequence ID" value="NC_014041.1"/>
</dbReference>
<dbReference type="Pfam" id="PF20280">
    <property type="entry name" value="CTD4"/>
    <property type="match status" value="1"/>
</dbReference>
<gene>
    <name evidence="2" type="ordered locus">ZPR_2782</name>
</gene>
<protein>
    <recommendedName>
        <fullName evidence="1">ABC-three component systems C-terminal domain-containing protein</fullName>
    </recommendedName>
</protein>
<dbReference type="AlphaFoldDB" id="D5BFY9"/>
<dbReference type="SUPFAM" id="SSF50494">
    <property type="entry name" value="Trypsin-like serine proteases"/>
    <property type="match status" value="1"/>
</dbReference>